<dbReference type="Pfam" id="PF00023">
    <property type="entry name" value="Ank"/>
    <property type="match status" value="1"/>
</dbReference>
<evidence type="ECO:0000313" key="4">
    <source>
        <dbReference type="EMBL" id="KYK61335.1"/>
    </source>
</evidence>
<keyword evidence="1" id="KW-0677">Repeat</keyword>
<evidence type="ECO:0000256" key="2">
    <source>
        <dbReference type="ARBA" id="ARBA00023043"/>
    </source>
</evidence>
<dbReference type="PROSITE" id="PS50297">
    <property type="entry name" value="ANK_REP_REGION"/>
    <property type="match status" value="1"/>
</dbReference>
<dbReference type="InterPro" id="IPR002110">
    <property type="entry name" value="Ankyrin_rpt"/>
</dbReference>
<comment type="caution">
    <text evidence="4">The sequence shown here is derived from an EMBL/GenBank/DDBJ whole genome shotgun (WGS) entry which is preliminary data.</text>
</comment>
<feature type="repeat" description="ANK" evidence="3">
    <location>
        <begin position="266"/>
        <end position="298"/>
    </location>
</feature>
<dbReference type="InterPro" id="IPR036770">
    <property type="entry name" value="Ankyrin_rpt-contain_sf"/>
</dbReference>
<proteinExistence type="predicted"/>
<gene>
    <name evidence="4" type="ORF">DCS_02477</name>
</gene>
<dbReference type="Gene3D" id="1.25.40.20">
    <property type="entry name" value="Ankyrin repeat-containing domain"/>
    <property type="match status" value="2"/>
</dbReference>
<dbReference type="PANTHER" id="PTHR24180">
    <property type="entry name" value="CYCLIN-DEPENDENT KINASE INHIBITOR 2C-RELATED"/>
    <property type="match status" value="1"/>
</dbReference>
<dbReference type="PROSITE" id="PS50088">
    <property type="entry name" value="ANK_REPEAT"/>
    <property type="match status" value="2"/>
</dbReference>
<dbReference type="Proteomes" id="UP000076580">
    <property type="component" value="Chromosome 01"/>
</dbReference>
<evidence type="ECO:0000256" key="3">
    <source>
        <dbReference type="PROSITE-ProRule" id="PRU00023"/>
    </source>
</evidence>
<dbReference type="InterPro" id="IPR051637">
    <property type="entry name" value="Ank_repeat_dom-contain_49"/>
</dbReference>
<evidence type="ECO:0008006" key="6">
    <source>
        <dbReference type="Google" id="ProtNLM"/>
    </source>
</evidence>
<dbReference type="GeneID" id="63715120"/>
<sequence>MDPPPLSPTRPISSVIGEIKENAVCLCSSVIKAADAAAVEPGHISIRSLATELRVFAGAIFSLESLASSIEEVRQRPVGFLGHDRQDLAFLENLRFPLEFIEDNMETFSQHDMAFIKSQMVACRASITHCIARSRTYDDLLFLLASADIERGFGTNPSDVCRWLEILNSPYHDRPVRDYHEEKHLLENRSSDFPIYTFAATTWPSYAQKYWPTIRPQVEKLFSEPQANNFAHWLLEFARACWPRHHRYSASDPEHTVHLPAALRNGSATPLHLAAVLGLPELCASLVSAGADVNLAGDIGSPLYCALLGLEALRTGLSPWLPGGLPDTTWISDGEADARAAVVLELIRAGADCTYRFLDSHGERASLAGHAYVFSCAVRCHEVFGEVLSRGAALDGFFVDAVSHIAIDACDMDPSKTWVTALTAAFDATFCDDEGWPWDRFDAVQATIQELLGNRPEGCEFLFRHGDKATLHRISDDDFSAMVVDAVQDDAVFYMKRILRDPRFDPKMHVAEQLDEGSIAHLAVGGNQIEMVELFLKSGVDFTTRDERGRTPMLLVEDALMFVTMTEHNIPTTDVDLLGFNLWHYAAATNDRDLLEALACTDPCKQQNLLVSNKLGLTPLDEALRFVDLLRLSARDGDMAVPIAAELILRAGGNPKLSPAPYPRFLSAVEWCSAELAVQMLAAGANPRAINDHGMTALHHIGPSAPAELVSLLLKVCEGMPVVALVPKMKPRPRGPFREWVERFSRNRGLTYAETILNNMELFVVPNDLCDLSQHPSCRDELSSETYRMLLTPEVLDYHDPGGAGLWQRFCSRLLPRYDHHMSFRHEHDMGLYRRSFATALKALTRAGAPVSYELETGRAAVLCLGRKDDADQCGGKQAWPPDRLAFVADFLRNFHSEPTEVFYRSQESRDLLAAADDAGVAVASTLRSAFRARGHGGAEEEDNP</sequence>
<dbReference type="SMART" id="SM00248">
    <property type="entry name" value="ANK"/>
    <property type="match status" value="3"/>
</dbReference>
<reference evidence="4 5" key="1">
    <citation type="journal article" date="2016" name="Sci. Rep.">
        <title>Insights into Adaptations to a Near-Obligate Nematode Endoparasitic Lifestyle from the Finished Genome of Drechmeria coniospora.</title>
        <authorList>
            <person name="Zhang L."/>
            <person name="Zhou Z."/>
            <person name="Guo Q."/>
            <person name="Fokkens L."/>
            <person name="Miskei M."/>
            <person name="Pocsi I."/>
            <person name="Zhang W."/>
            <person name="Chen M."/>
            <person name="Wang L."/>
            <person name="Sun Y."/>
            <person name="Donzelli B.G."/>
            <person name="Gibson D.M."/>
            <person name="Nelson D.R."/>
            <person name="Luo J.G."/>
            <person name="Rep M."/>
            <person name="Liu H."/>
            <person name="Yang S."/>
            <person name="Wang J."/>
            <person name="Krasnoff S.B."/>
            <person name="Xu Y."/>
            <person name="Molnar I."/>
            <person name="Lin M."/>
        </authorList>
    </citation>
    <scope>NUCLEOTIDE SEQUENCE [LARGE SCALE GENOMIC DNA]</scope>
    <source>
        <strain evidence="4 5">ARSEF 6962</strain>
    </source>
</reference>
<dbReference type="EMBL" id="LAYC01000001">
    <property type="protein sequence ID" value="KYK61335.1"/>
    <property type="molecule type" value="Genomic_DNA"/>
</dbReference>
<dbReference type="STRING" id="98403.A0A151GW43"/>
<feature type="repeat" description="ANK" evidence="3">
    <location>
        <begin position="515"/>
        <end position="547"/>
    </location>
</feature>
<protein>
    <recommendedName>
        <fullName evidence="6">Ankyrin repeat protein</fullName>
    </recommendedName>
</protein>
<organism evidence="4 5">
    <name type="scientific">Drechmeria coniospora</name>
    <name type="common">Nematophagous fungus</name>
    <name type="synonym">Meria coniospora</name>
    <dbReference type="NCBI Taxonomy" id="98403"/>
    <lineage>
        <taxon>Eukaryota</taxon>
        <taxon>Fungi</taxon>
        <taxon>Dikarya</taxon>
        <taxon>Ascomycota</taxon>
        <taxon>Pezizomycotina</taxon>
        <taxon>Sordariomycetes</taxon>
        <taxon>Hypocreomycetidae</taxon>
        <taxon>Hypocreales</taxon>
        <taxon>Ophiocordycipitaceae</taxon>
        <taxon>Drechmeria</taxon>
    </lineage>
</organism>
<evidence type="ECO:0000313" key="5">
    <source>
        <dbReference type="Proteomes" id="UP000076580"/>
    </source>
</evidence>
<dbReference type="SUPFAM" id="SSF48403">
    <property type="entry name" value="Ankyrin repeat"/>
    <property type="match status" value="1"/>
</dbReference>
<evidence type="ECO:0000256" key="1">
    <source>
        <dbReference type="ARBA" id="ARBA00022737"/>
    </source>
</evidence>
<dbReference type="InParanoid" id="A0A151GW43"/>
<dbReference type="PANTHER" id="PTHR24180:SF45">
    <property type="entry name" value="POLY [ADP-RIBOSE] POLYMERASE TANKYRASE"/>
    <property type="match status" value="1"/>
</dbReference>
<accession>A0A151GW43</accession>
<keyword evidence="2 3" id="KW-0040">ANK repeat</keyword>
<dbReference type="AlphaFoldDB" id="A0A151GW43"/>
<dbReference type="RefSeq" id="XP_040660687.1">
    <property type="nucleotide sequence ID" value="XM_040799804.1"/>
</dbReference>
<name>A0A151GW43_DRECN</name>
<keyword evidence="5" id="KW-1185">Reference proteome</keyword>